<dbReference type="RefSeq" id="XP_027615255.1">
    <property type="nucleotide sequence ID" value="XM_027759454.1"/>
</dbReference>
<feature type="compositionally biased region" description="Acidic residues" evidence="1">
    <location>
        <begin position="47"/>
        <end position="56"/>
    </location>
</feature>
<reference evidence="2 3" key="1">
    <citation type="journal article" date="2018" name="Sci. Rep.">
        <title>Genome sequence of the cauliflower mushroom Sparassis crispa (Hanabiratake) and its association with beneficial usage.</title>
        <authorList>
            <person name="Kiyama R."/>
            <person name="Furutani Y."/>
            <person name="Kawaguchi K."/>
            <person name="Nakanishi T."/>
        </authorList>
    </citation>
    <scope>NUCLEOTIDE SEQUENCE [LARGE SCALE GENOMIC DNA]</scope>
</reference>
<organism evidence="2 3">
    <name type="scientific">Sparassis crispa</name>
    <dbReference type="NCBI Taxonomy" id="139825"/>
    <lineage>
        <taxon>Eukaryota</taxon>
        <taxon>Fungi</taxon>
        <taxon>Dikarya</taxon>
        <taxon>Basidiomycota</taxon>
        <taxon>Agaricomycotina</taxon>
        <taxon>Agaricomycetes</taxon>
        <taxon>Polyporales</taxon>
        <taxon>Sparassidaceae</taxon>
        <taxon>Sparassis</taxon>
    </lineage>
</organism>
<comment type="caution">
    <text evidence="2">The sequence shown here is derived from an EMBL/GenBank/DDBJ whole genome shotgun (WGS) entry which is preliminary data.</text>
</comment>
<keyword evidence="3" id="KW-1185">Reference proteome</keyword>
<dbReference type="EMBL" id="BFAD01000006">
    <property type="protein sequence ID" value="GBE84342.1"/>
    <property type="molecule type" value="Genomic_DNA"/>
</dbReference>
<proteinExistence type="predicted"/>
<dbReference type="InParanoid" id="A0A401GQ64"/>
<protein>
    <submittedName>
        <fullName evidence="2">Uncharacterized protein</fullName>
    </submittedName>
</protein>
<evidence type="ECO:0000313" key="3">
    <source>
        <dbReference type="Proteomes" id="UP000287166"/>
    </source>
</evidence>
<dbReference type="GeneID" id="38781259"/>
<feature type="region of interest" description="Disordered" evidence="1">
    <location>
        <begin position="100"/>
        <end position="120"/>
    </location>
</feature>
<gene>
    <name evidence="2" type="ORF">SCP_0603200</name>
</gene>
<sequence>MSIEDEPAVPPSDLMDIDWVPPSSASITVDDSSVGPARAQTPMEILNDADTDDDMYADPAPRVHDVISPPFANHLNSPPSGRAIDTSALRSSLQHTALPPANLMASHIPPAASFDSSQAQ</sequence>
<accession>A0A401GQ64</accession>
<dbReference type="Proteomes" id="UP000287166">
    <property type="component" value="Unassembled WGS sequence"/>
</dbReference>
<dbReference type="AlphaFoldDB" id="A0A401GQ64"/>
<name>A0A401GQ64_9APHY</name>
<feature type="region of interest" description="Disordered" evidence="1">
    <location>
        <begin position="47"/>
        <end position="85"/>
    </location>
</feature>
<evidence type="ECO:0000313" key="2">
    <source>
        <dbReference type="EMBL" id="GBE84342.1"/>
    </source>
</evidence>
<evidence type="ECO:0000256" key="1">
    <source>
        <dbReference type="SAM" id="MobiDB-lite"/>
    </source>
</evidence>